<proteinExistence type="predicted"/>
<feature type="compositionally biased region" description="Basic and acidic residues" evidence="1">
    <location>
        <begin position="1"/>
        <end position="12"/>
    </location>
</feature>
<feature type="transmembrane region" description="Helical" evidence="2">
    <location>
        <begin position="158"/>
        <end position="178"/>
    </location>
</feature>
<comment type="caution">
    <text evidence="3">The sequence shown here is derived from an EMBL/GenBank/DDBJ whole genome shotgun (WGS) entry which is preliminary data.</text>
</comment>
<evidence type="ECO:0000313" key="4">
    <source>
        <dbReference type="Proteomes" id="UP000308133"/>
    </source>
</evidence>
<evidence type="ECO:0000256" key="1">
    <source>
        <dbReference type="SAM" id="MobiDB-lite"/>
    </source>
</evidence>
<organism evidence="3 4">
    <name type="scientific">Elsinoe australis</name>
    <dbReference type="NCBI Taxonomy" id="40998"/>
    <lineage>
        <taxon>Eukaryota</taxon>
        <taxon>Fungi</taxon>
        <taxon>Dikarya</taxon>
        <taxon>Ascomycota</taxon>
        <taxon>Pezizomycotina</taxon>
        <taxon>Dothideomycetes</taxon>
        <taxon>Dothideomycetidae</taxon>
        <taxon>Myriangiales</taxon>
        <taxon>Elsinoaceae</taxon>
        <taxon>Elsinoe</taxon>
    </lineage>
</organism>
<protein>
    <submittedName>
        <fullName evidence="3">Uncharacterized protein</fullName>
    </submittedName>
</protein>
<gene>
    <name evidence="3" type="ORF">C1H76_8368</name>
</gene>
<keyword evidence="2" id="KW-0812">Transmembrane</keyword>
<keyword evidence="2" id="KW-0472">Membrane</keyword>
<evidence type="ECO:0000256" key="2">
    <source>
        <dbReference type="SAM" id="Phobius"/>
    </source>
</evidence>
<dbReference type="EMBL" id="PTQR01000114">
    <property type="protein sequence ID" value="TKX19519.1"/>
    <property type="molecule type" value="Genomic_DNA"/>
</dbReference>
<feature type="transmembrane region" description="Helical" evidence="2">
    <location>
        <begin position="115"/>
        <end position="138"/>
    </location>
</feature>
<feature type="region of interest" description="Disordered" evidence="1">
    <location>
        <begin position="1"/>
        <end position="42"/>
    </location>
</feature>
<feature type="compositionally biased region" description="Low complexity" evidence="1">
    <location>
        <begin position="368"/>
        <end position="380"/>
    </location>
</feature>
<sequence length="742" mass="82945">MDHYNIRPRQYEGKPPNAHVQSPQTDDGTSPNPRGSPSDQQWLLNDRGLCVPNSHPHENIYPEPTFEPFEHAPPSPRHGSINVMPSMEKVKHYPVETSKPNHRRWDYFLRFANKWWLWEMLSLLVAFGCYIAIVVVLAHADDAPVESWSSTIFTLNSLIASLSTLMRVALMVPVASAIGQQKWLWFQKQPGELRSRRLIDMELVDSASRGPWGSIVLLARRPGRHLGMLGAALTIISLGLGTFTQLVLTTTVQSGNQSLPTPARAENFAISRDNTFTSLDLLTTLEQGFLNDATAEPAMPDCPTGNCTWPIFPTLALCGSCTDLSKSLRKVCNNTANLDSTGPALPPGSPQSLTPVPFGGSTFGDGSFSGSPSSFGSTRSRSTKSRRWTRGLSPRQSSSAPSYCTYRMDPLAGFGYLDEDRWALPDFASYLQFKEEIPKAFYTSTVKSRTPVFRAYRPDPENVSRDGKKNESDFWRMSLRHNFDPITSKPSVHECRLNWCIQAWNLSVVDGRRRSEMVKQWSDFVYDWEQVVGVDDFATPSFKENFTASTKSLDPAFRAAGDAKSWTIQSINGIGDHPILEVFSAAARPPFSASQLNFTSAQARRMYSTHDVDKWIKNLAVSLTNIIRREGTSADHGTPLPLAALTIWMTHRRHIEHWKNDALPLLYTSVDPEILAAAKRPEDMERQRVVLEHNDHYSRMRKANFTTEELILAGSKVLKQPTFVPARSTANTSQTTLQGSGL</sequence>
<dbReference type="PANTHER" id="PTHR35394:SF5">
    <property type="entry name" value="DUF3176 DOMAIN-CONTAINING PROTEIN"/>
    <property type="match status" value="1"/>
</dbReference>
<dbReference type="Pfam" id="PF11374">
    <property type="entry name" value="DUF3176"/>
    <property type="match status" value="1"/>
</dbReference>
<dbReference type="PANTHER" id="PTHR35394">
    <property type="entry name" value="DUF3176 DOMAIN-CONTAINING PROTEIN"/>
    <property type="match status" value="1"/>
</dbReference>
<feature type="transmembrane region" description="Helical" evidence="2">
    <location>
        <begin position="226"/>
        <end position="248"/>
    </location>
</feature>
<feature type="compositionally biased region" description="Polar residues" evidence="1">
    <location>
        <begin position="19"/>
        <end position="42"/>
    </location>
</feature>
<dbReference type="InterPro" id="IPR021514">
    <property type="entry name" value="DUF3176"/>
</dbReference>
<dbReference type="Proteomes" id="UP000308133">
    <property type="component" value="Unassembled WGS sequence"/>
</dbReference>
<keyword evidence="2" id="KW-1133">Transmembrane helix</keyword>
<name>A0A4U7ANR1_9PEZI</name>
<evidence type="ECO:0000313" key="3">
    <source>
        <dbReference type="EMBL" id="TKX19519.1"/>
    </source>
</evidence>
<feature type="region of interest" description="Disordered" evidence="1">
    <location>
        <begin position="368"/>
        <end position="401"/>
    </location>
</feature>
<reference evidence="3 4" key="1">
    <citation type="submission" date="2018-02" db="EMBL/GenBank/DDBJ databases">
        <title>Draft genome sequences of Elsinoe sp., causing black scab on jojoba.</title>
        <authorList>
            <person name="Stodart B."/>
            <person name="Jeffress S."/>
            <person name="Ash G."/>
            <person name="Arun Chinnappa K."/>
        </authorList>
    </citation>
    <scope>NUCLEOTIDE SEQUENCE [LARGE SCALE GENOMIC DNA]</scope>
    <source>
        <strain evidence="3 4">Hillstone_2</strain>
    </source>
</reference>
<dbReference type="AlphaFoldDB" id="A0A4U7ANR1"/>
<accession>A0A4U7ANR1</accession>